<evidence type="ECO:0000256" key="1">
    <source>
        <dbReference type="ARBA" id="ARBA00018719"/>
    </source>
</evidence>
<dbReference type="AlphaFoldDB" id="A0A1X6YUP0"/>
<evidence type="ECO:0000256" key="3">
    <source>
        <dbReference type="ARBA" id="ARBA00023002"/>
    </source>
</evidence>
<dbReference type="OrthoDB" id="9786503at2"/>
<protein>
    <recommendedName>
        <fullName evidence="1">Thioredoxin reductase</fullName>
    </recommendedName>
</protein>
<evidence type="ECO:0000313" key="6">
    <source>
        <dbReference type="EMBL" id="SLN31404.1"/>
    </source>
</evidence>
<evidence type="ECO:0000313" key="8">
    <source>
        <dbReference type="Proteomes" id="UP000240624"/>
    </source>
</evidence>
<dbReference type="Gene3D" id="3.50.50.60">
    <property type="entry name" value="FAD/NAD(P)-binding domain"/>
    <property type="match status" value="2"/>
</dbReference>
<dbReference type="InterPro" id="IPR036188">
    <property type="entry name" value="FAD/NAD-bd_sf"/>
</dbReference>
<dbReference type="InterPro" id="IPR050097">
    <property type="entry name" value="Ferredoxin-NADP_redctase_2"/>
</dbReference>
<name>A0A1X6YUP0_9RHOB</name>
<evidence type="ECO:0000256" key="2">
    <source>
        <dbReference type="ARBA" id="ARBA00022630"/>
    </source>
</evidence>
<dbReference type="RefSeq" id="WP_085895527.1">
    <property type="nucleotide sequence ID" value="NZ_FWFY01000003.1"/>
</dbReference>
<evidence type="ECO:0000259" key="4">
    <source>
        <dbReference type="Pfam" id="PF07992"/>
    </source>
</evidence>
<keyword evidence="3 6" id="KW-0560">Oxidoreductase</keyword>
<keyword evidence="2" id="KW-0285">Flavoprotein</keyword>
<organism evidence="6 7">
    <name type="scientific">Limimaricola soesokkakensis</name>
    <dbReference type="NCBI Taxonomy" id="1343159"/>
    <lineage>
        <taxon>Bacteria</taxon>
        <taxon>Pseudomonadati</taxon>
        <taxon>Pseudomonadota</taxon>
        <taxon>Alphaproteobacteria</taxon>
        <taxon>Rhodobacterales</taxon>
        <taxon>Paracoccaceae</taxon>
        <taxon>Limimaricola</taxon>
    </lineage>
</organism>
<feature type="domain" description="FAD/NAD(P)-binding" evidence="4">
    <location>
        <begin position="2"/>
        <end position="281"/>
    </location>
</feature>
<dbReference type="GO" id="GO:0016491">
    <property type="term" value="F:oxidoreductase activity"/>
    <property type="evidence" value="ECO:0007669"/>
    <property type="project" value="UniProtKB-KW"/>
</dbReference>
<gene>
    <name evidence="6" type="primary">trxB_1</name>
    <name evidence="5" type="ORF">CLV79_10255</name>
    <name evidence="6" type="ORF">LOS8367_01139</name>
</gene>
<keyword evidence="8" id="KW-1185">Reference proteome</keyword>
<dbReference type="EMBL" id="PYGB01000002">
    <property type="protein sequence ID" value="PSK87575.1"/>
    <property type="molecule type" value="Genomic_DNA"/>
</dbReference>
<dbReference type="Pfam" id="PF07992">
    <property type="entry name" value="Pyr_redox_2"/>
    <property type="match status" value="1"/>
</dbReference>
<evidence type="ECO:0000313" key="5">
    <source>
        <dbReference type="EMBL" id="PSK87575.1"/>
    </source>
</evidence>
<reference evidence="6 7" key="1">
    <citation type="submission" date="2017-03" db="EMBL/GenBank/DDBJ databases">
        <authorList>
            <person name="Afonso C.L."/>
            <person name="Miller P.J."/>
            <person name="Scott M.A."/>
            <person name="Spackman E."/>
            <person name="Goraichik I."/>
            <person name="Dimitrov K.M."/>
            <person name="Suarez D.L."/>
            <person name="Swayne D.E."/>
        </authorList>
    </citation>
    <scope>NUCLEOTIDE SEQUENCE [LARGE SCALE GENOMIC DNA]</scope>
    <source>
        <strain evidence="6 7">CECT 8367</strain>
    </source>
</reference>
<dbReference type="PANTHER" id="PTHR48105">
    <property type="entry name" value="THIOREDOXIN REDUCTASE 1-RELATED-RELATED"/>
    <property type="match status" value="1"/>
</dbReference>
<accession>A0A1X6YUP0</accession>
<reference evidence="5 8" key="2">
    <citation type="submission" date="2018-03" db="EMBL/GenBank/DDBJ databases">
        <title>Genomic Encyclopedia of Archaeal and Bacterial Type Strains, Phase II (KMG-II): from individual species to whole genera.</title>
        <authorList>
            <person name="Goeker M."/>
        </authorList>
    </citation>
    <scope>NUCLEOTIDE SEQUENCE [LARGE SCALE GENOMIC DNA]</scope>
    <source>
        <strain evidence="5 8">DSM 29956</strain>
    </source>
</reference>
<dbReference type="EMBL" id="FWFY01000003">
    <property type="protein sequence ID" value="SLN31404.1"/>
    <property type="molecule type" value="Genomic_DNA"/>
</dbReference>
<dbReference type="SUPFAM" id="SSF51905">
    <property type="entry name" value="FAD/NAD(P)-binding domain"/>
    <property type="match status" value="1"/>
</dbReference>
<dbReference type="Proteomes" id="UP000193495">
    <property type="component" value="Unassembled WGS sequence"/>
</dbReference>
<dbReference type="PRINTS" id="PR00368">
    <property type="entry name" value="FADPNR"/>
</dbReference>
<sequence>MKDCIIVGGGPAGLTAGIYLARFLRDTALFDAGRPRAHRIPRTRNLPGYPDGIEGPELLDRMRRQLDHYDVEIRRDRVTSASRIDGGFRVEANGGALEARTLILATGVTNRPPQIPEEIHNEGVARGLIRYCPICDAYEVRGKKVAILGSGPHAVAEGRFVRHYAEDVTVVRPEHAPLDDDGERALSEAGLKILPSHRREIRLDGDEIVVEMQDGREARFDTLYVALGTDPHSDLARDLGADLTEAGCIPVDEHCETSIEGLFAIGDVIAGLDQIAYGMGHAAVATTAIHNRLLGR</sequence>
<evidence type="ECO:0000313" key="7">
    <source>
        <dbReference type="Proteomes" id="UP000193495"/>
    </source>
</evidence>
<dbReference type="PRINTS" id="PR00469">
    <property type="entry name" value="PNDRDTASEII"/>
</dbReference>
<dbReference type="Proteomes" id="UP000240624">
    <property type="component" value="Unassembled WGS sequence"/>
</dbReference>
<proteinExistence type="predicted"/>
<dbReference type="InterPro" id="IPR023753">
    <property type="entry name" value="FAD/NAD-binding_dom"/>
</dbReference>